<feature type="region of interest" description="Disordered" evidence="1">
    <location>
        <begin position="268"/>
        <end position="343"/>
    </location>
</feature>
<dbReference type="EMBL" id="JAAAIL010000089">
    <property type="protein sequence ID" value="KAG0279997.1"/>
    <property type="molecule type" value="Genomic_DNA"/>
</dbReference>
<feature type="region of interest" description="Disordered" evidence="1">
    <location>
        <begin position="1"/>
        <end position="83"/>
    </location>
</feature>
<evidence type="ECO:0000256" key="1">
    <source>
        <dbReference type="SAM" id="MobiDB-lite"/>
    </source>
</evidence>
<accession>A0AAD4DJQ8</accession>
<sequence>MSSADVIAPSTITANKPRRGLASIKTMFSTKRHTIAQIPSAISEDDSNTQLSPPSESSDAVDSPAAESSHSSSSSSSSLHKASLLFTPNQKKAAEKAAEKEKKDQVKQAIQLSTVDHHGAFLPPTPLEKGYKDHFKDNDTDYFDTIISTPPERVRTFLSAASTISPGMFSLPSSKIKRHTFTSFPTTYWSVSAASSSLAPTSPTIDAMPIAEEQQQMGTPAKAPMVPPKDTYYTPKKQHQQIRNRAQISFLTGDGSDDLTEALADSISSLLSGPSSPSSQGVPDLMDDDEHSSGSESSSSANVSPRHSTASLQKEHLQSSNKKLMKKWQPEELSLGGELAISP</sequence>
<feature type="compositionally biased region" description="Polar residues" evidence="1">
    <location>
        <begin position="305"/>
        <end position="322"/>
    </location>
</feature>
<reference evidence="2" key="1">
    <citation type="journal article" date="2020" name="Fungal Divers.">
        <title>Resolving the Mortierellaceae phylogeny through synthesis of multi-gene phylogenetics and phylogenomics.</title>
        <authorList>
            <person name="Vandepol N."/>
            <person name="Liber J."/>
            <person name="Desiro A."/>
            <person name="Na H."/>
            <person name="Kennedy M."/>
            <person name="Barry K."/>
            <person name="Grigoriev I.V."/>
            <person name="Miller A.N."/>
            <person name="O'Donnell K."/>
            <person name="Stajich J.E."/>
            <person name="Bonito G."/>
        </authorList>
    </citation>
    <scope>NUCLEOTIDE SEQUENCE</scope>
    <source>
        <strain evidence="2">NRRL 28262</strain>
    </source>
</reference>
<feature type="region of interest" description="Disordered" evidence="1">
    <location>
        <begin position="215"/>
        <end position="240"/>
    </location>
</feature>
<comment type="caution">
    <text evidence="2">The sequence shown here is derived from an EMBL/GenBank/DDBJ whole genome shotgun (WGS) entry which is preliminary data.</text>
</comment>
<feature type="compositionally biased region" description="Low complexity" evidence="1">
    <location>
        <begin position="68"/>
        <end position="78"/>
    </location>
</feature>
<name>A0AAD4DJQ8_9FUNG</name>
<keyword evidence="3" id="KW-1185">Reference proteome</keyword>
<protein>
    <submittedName>
        <fullName evidence="2">Uncharacterized protein</fullName>
    </submittedName>
</protein>
<gene>
    <name evidence="2" type="ORF">BGZ95_011583</name>
</gene>
<proteinExistence type="predicted"/>
<evidence type="ECO:0000313" key="2">
    <source>
        <dbReference type="EMBL" id="KAG0279997.1"/>
    </source>
</evidence>
<feature type="compositionally biased region" description="Low complexity" evidence="1">
    <location>
        <begin position="294"/>
        <end position="304"/>
    </location>
</feature>
<evidence type="ECO:0000313" key="3">
    <source>
        <dbReference type="Proteomes" id="UP001194580"/>
    </source>
</evidence>
<dbReference type="Proteomes" id="UP001194580">
    <property type="component" value="Unassembled WGS sequence"/>
</dbReference>
<dbReference type="AlphaFoldDB" id="A0AAD4DJQ8"/>
<feature type="compositionally biased region" description="Polar residues" evidence="1">
    <location>
        <begin position="48"/>
        <end position="60"/>
    </location>
</feature>
<feature type="compositionally biased region" description="Low complexity" evidence="1">
    <location>
        <begin position="268"/>
        <end position="279"/>
    </location>
</feature>
<organism evidence="2 3">
    <name type="scientific">Linnemannia exigua</name>
    <dbReference type="NCBI Taxonomy" id="604196"/>
    <lineage>
        <taxon>Eukaryota</taxon>
        <taxon>Fungi</taxon>
        <taxon>Fungi incertae sedis</taxon>
        <taxon>Mucoromycota</taxon>
        <taxon>Mortierellomycotina</taxon>
        <taxon>Mortierellomycetes</taxon>
        <taxon>Mortierellales</taxon>
        <taxon>Mortierellaceae</taxon>
        <taxon>Linnemannia</taxon>
    </lineage>
</organism>